<evidence type="ECO:0000259" key="3">
    <source>
        <dbReference type="PROSITE" id="PS50157"/>
    </source>
</evidence>
<dbReference type="SMART" id="SM00355">
    <property type="entry name" value="ZnF_C2H2"/>
    <property type="match status" value="3"/>
</dbReference>
<keyword evidence="1" id="KW-0863">Zinc-finger</keyword>
<dbReference type="Gene3D" id="3.30.160.60">
    <property type="entry name" value="Classic Zinc Finger"/>
    <property type="match status" value="1"/>
</dbReference>
<keyword evidence="1" id="KW-0862">Zinc</keyword>
<keyword evidence="1" id="KW-0479">Metal-binding</keyword>
<dbReference type="InterPro" id="IPR013087">
    <property type="entry name" value="Znf_C2H2_type"/>
</dbReference>
<accession>A0A482WXA9</accession>
<comment type="caution">
    <text evidence="4">The sequence shown here is derived from an EMBL/GenBank/DDBJ whole genome shotgun (WGS) entry which is preliminary data.</text>
</comment>
<dbReference type="SUPFAM" id="SSF57667">
    <property type="entry name" value="beta-beta-alpha zinc fingers"/>
    <property type="match status" value="1"/>
</dbReference>
<evidence type="ECO:0000313" key="5">
    <source>
        <dbReference type="Proteomes" id="UP000291343"/>
    </source>
</evidence>
<dbReference type="PROSITE" id="PS00028">
    <property type="entry name" value="ZINC_FINGER_C2H2_1"/>
    <property type="match status" value="3"/>
</dbReference>
<organism evidence="4 5">
    <name type="scientific">Laodelphax striatellus</name>
    <name type="common">Small brown planthopper</name>
    <name type="synonym">Delphax striatella</name>
    <dbReference type="NCBI Taxonomy" id="195883"/>
    <lineage>
        <taxon>Eukaryota</taxon>
        <taxon>Metazoa</taxon>
        <taxon>Ecdysozoa</taxon>
        <taxon>Arthropoda</taxon>
        <taxon>Hexapoda</taxon>
        <taxon>Insecta</taxon>
        <taxon>Pterygota</taxon>
        <taxon>Neoptera</taxon>
        <taxon>Paraneoptera</taxon>
        <taxon>Hemiptera</taxon>
        <taxon>Auchenorrhyncha</taxon>
        <taxon>Fulgoroidea</taxon>
        <taxon>Delphacidae</taxon>
        <taxon>Criomorphinae</taxon>
        <taxon>Laodelphax</taxon>
    </lineage>
</organism>
<dbReference type="AlphaFoldDB" id="A0A482WXA9"/>
<evidence type="ECO:0000256" key="1">
    <source>
        <dbReference type="PROSITE-ProRule" id="PRU00042"/>
    </source>
</evidence>
<dbReference type="EMBL" id="QKKF02023298">
    <property type="protein sequence ID" value="RZF37801.1"/>
    <property type="molecule type" value="Genomic_DNA"/>
</dbReference>
<evidence type="ECO:0000313" key="4">
    <source>
        <dbReference type="EMBL" id="RZF37801.1"/>
    </source>
</evidence>
<dbReference type="PROSITE" id="PS50157">
    <property type="entry name" value="ZINC_FINGER_C2H2_2"/>
    <property type="match status" value="2"/>
</dbReference>
<sequence>MIMINNNNFRRMLLLQRLNIGYECTACKLSFGSRKELMNHLDRVHLNPKKGDYKCSSCGKLFGNEQIFRLHSQIHGLKEVGAIQERIREQKSNLNEIEKKITAITSPAEDKKEKKKIGLTKVRMEDCLRCDACSCIYVDKNDYYKHMRNFHKITNLDTLKSTYTNTPGHFMLVDKPNNSTSKRKTSASKTGKQPTKTAVTTTNKCDKLFQATIKDIIKDRWTQMISRSRVEDLQQVKIKPDPDAETCDNYSLSNMSEVGPPENYDMSHLLSQVEVKIETEAMDDR</sequence>
<feature type="domain" description="C2H2-type" evidence="3">
    <location>
        <begin position="53"/>
        <end position="75"/>
    </location>
</feature>
<feature type="domain" description="C2H2-type" evidence="3">
    <location>
        <begin position="22"/>
        <end position="50"/>
    </location>
</feature>
<feature type="region of interest" description="Disordered" evidence="2">
    <location>
        <begin position="174"/>
        <end position="197"/>
    </location>
</feature>
<gene>
    <name evidence="4" type="ORF">LSTR_LSTR007163</name>
</gene>
<dbReference type="Proteomes" id="UP000291343">
    <property type="component" value="Unassembled WGS sequence"/>
</dbReference>
<dbReference type="InterPro" id="IPR036236">
    <property type="entry name" value="Znf_C2H2_sf"/>
</dbReference>
<name>A0A482WXA9_LAOST</name>
<dbReference type="OrthoDB" id="8193668at2759"/>
<dbReference type="GO" id="GO:0008270">
    <property type="term" value="F:zinc ion binding"/>
    <property type="evidence" value="ECO:0007669"/>
    <property type="project" value="UniProtKB-KW"/>
</dbReference>
<protein>
    <recommendedName>
        <fullName evidence="3">C2H2-type domain-containing protein</fullName>
    </recommendedName>
</protein>
<dbReference type="STRING" id="195883.A0A482WXA9"/>
<dbReference type="InParanoid" id="A0A482WXA9"/>
<proteinExistence type="predicted"/>
<reference evidence="4 5" key="1">
    <citation type="journal article" date="2017" name="Gigascience">
        <title>Genome sequence of the small brown planthopper, Laodelphax striatellus.</title>
        <authorList>
            <person name="Zhu J."/>
            <person name="Jiang F."/>
            <person name="Wang X."/>
            <person name="Yang P."/>
            <person name="Bao Y."/>
            <person name="Zhao W."/>
            <person name="Wang W."/>
            <person name="Lu H."/>
            <person name="Wang Q."/>
            <person name="Cui N."/>
            <person name="Li J."/>
            <person name="Chen X."/>
            <person name="Luo L."/>
            <person name="Yu J."/>
            <person name="Kang L."/>
            <person name="Cui F."/>
        </authorList>
    </citation>
    <scope>NUCLEOTIDE SEQUENCE [LARGE SCALE GENOMIC DNA]</scope>
    <source>
        <strain evidence="4">Lst14</strain>
    </source>
</reference>
<keyword evidence="5" id="KW-1185">Reference proteome</keyword>
<evidence type="ECO:0000256" key="2">
    <source>
        <dbReference type="SAM" id="MobiDB-lite"/>
    </source>
</evidence>